<dbReference type="Proteomes" id="UP001482455">
    <property type="component" value="Unassembled WGS sequence"/>
</dbReference>
<evidence type="ECO:0000313" key="1">
    <source>
        <dbReference type="EMBL" id="KAL0508998.1"/>
    </source>
</evidence>
<protein>
    <recommendedName>
        <fullName evidence="3">Ig-like domain-containing protein</fullName>
    </recommendedName>
</protein>
<name>A0AAW3ALV9_9TRYP</name>
<accession>A0AAW3ALV9</accession>
<proteinExistence type="predicted"/>
<evidence type="ECO:0008006" key="3">
    <source>
        <dbReference type="Google" id="ProtNLM"/>
    </source>
</evidence>
<gene>
    <name evidence="1" type="ORF">Q4I30_003021</name>
</gene>
<keyword evidence="2" id="KW-1185">Reference proteome</keyword>
<organism evidence="1 2">
    <name type="scientific">Leishmania utingensis</name>
    <dbReference type="NCBI Taxonomy" id="653362"/>
    <lineage>
        <taxon>Eukaryota</taxon>
        <taxon>Discoba</taxon>
        <taxon>Euglenozoa</taxon>
        <taxon>Kinetoplastea</taxon>
        <taxon>Metakinetoplastina</taxon>
        <taxon>Trypanosomatida</taxon>
        <taxon>Trypanosomatidae</taxon>
        <taxon>Leishmaniinae</taxon>
        <taxon>Leishmania</taxon>
    </lineage>
</organism>
<dbReference type="EMBL" id="JBAMZL010000020">
    <property type="protein sequence ID" value="KAL0508998.1"/>
    <property type="molecule type" value="Genomic_DNA"/>
</dbReference>
<reference evidence="1 2" key="1">
    <citation type="submission" date="2024-02" db="EMBL/GenBank/DDBJ databases">
        <title>FIRST GENOME SEQUENCES OF Leishmania (Viannia) shawi, Leishmania (Viannia) lindenbergi AND Leishmania (Viannia) utingensis.</title>
        <authorList>
            <person name="Resadore F."/>
            <person name="Custodio M.G.F."/>
            <person name="Boite M.C."/>
            <person name="Cupolillo E."/>
            <person name="Ferreira G.E.M."/>
        </authorList>
    </citation>
    <scope>NUCLEOTIDE SEQUENCE [LARGE SCALE GENOMIC DNA]</scope>
    <source>
        <strain evidence="1 2">ITUB/BR/1977/M4964</strain>
    </source>
</reference>
<sequence length="162" mass="17490">MAIEAQVVMGRAGKASATGVGLLALAEMSIYKLQCTMMEVSGDEVRSLPAQKLKVPLNEEIAPTALALPLDMRQSSRSNVARKPTYQCRLFGDPYVPPEWTFSANKNDTAGLAGAVSTALCSLRRKNARAPQQPNFEVSATPLHSKSSCTHVVFTLTLKQQL</sequence>
<comment type="caution">
    <text evidence="1">The sequence shown here is derived from an EMBL/GenBank/DDBJ whole genome shotgun (WGS) entry which is preliminary data.</text>
</comment>
<evidence type="ECO:0000313" key="2">
    <source>
        <dbReference type="Proteomes" id="UP001482455"/>
    </source>
</evidence>
<dbReference type="AlphaFoldDB" id="A0AAW3ALV9"/>